<dbReference type="AlphaFoldDB" id="B8M0B3"/>
<dbReference type="RefSeq" id="XP_002478173.1">
    <property type="nucleotide sequence ID" value="XM_002478128.1"/>
</dbReference>
<reference evidence="3" key="1">
    <citation type="journal article" date="2015" name="Genome Announc.">
        <title>Genome sequence of the AIDS-associated pathogen Penicillium marneffei (ATCC18224) and its near taxonomic relative Talaromyces stipitatus (ATCC10500).</title>
        <authorList>
            <person name="Nierman W.C."/>
            <person name="Fedorova-Abrams N.D."/>
            <person name="Andrianopoulos A."/>
        </authorList>
    </citation>
    <scope>NUCLEOTIDE SEQUENCE [LARGE SCALE GENOMIC DNA]</scope>
    <source>
        <strain evidence="3">ATCC 10500 / CBS 375.48 / QM 6759 / NRRL 1006</strain>
    </source>
</reference>
<organism evidence="2 3">
    <name type="scientific">Talaromyces stipitatus (strain ATCC 10500 / CBS 375.48 / QM 6759 / NRRL 1006)</name>
    <name type="common">Penicillium stipitatum</name>
    <dbReference type="NCBI Taxonomy" id="441959"/>
    <lineage>
        <taxon>Eukaryota</taxon>
        <taxon>Fungi</taxon>
        <taxon>Dikarya</taxon>
        <taxon>Ascomycota</taxon>
        <taxon>Pezizomycotina</taxon>
        <taxon>Eurotiomycetes</taxon>
        <taxon>Eurotiomycetidae</taxon>
        <taxon>Eurotiales</taxon>
        <taxon>Trichocomaceae</taxon>
        <taxon>Talaromyces</taxon>
        <taxon>Talaromyces sect. Talaromyces</taxon>
    </lineage>
</organism>
<dbReference type="HOGENOM" id="CLU_097658_0_0_1"/>
<protein>
    <submittedName>
        <fullName evidence="2">Uncharacterized protein</fullName>
    </submittedName>
</protein>
<sequence>MESRDASVIHPSNTTYRGEKTMDPIENDGSVLAALETLENAEDQEILQYRERLLNVGNRLLSLTKQTSSVPDSRPRTAADIFRIVIQEQPQLHKFLSDDPTSAIRTIRTYDNLQITSFAADDQLLLGHIFDLRNWIWDYRARYLPEVLSKSMQDIPLKIPPQQGKLKRFIHSRDLPNNIYTRLKTGHRCWYIEAKAYQKTNNMIPNNSENNLAGPGSARPMWELVKAYVTRAIPTSEKPRYDEKRNERY</sequence>
<proteinExistence type="predicted"/>
<feature type="region of interest" description="Disordered" evidence="1">
    <location>
        <begin position="1"/>
        <end position="23"/>
    </location>
</feature>
<dbReference type="InParanoid" id="B8M0B3"/>
<dbReference type="OrthoDB" id="4228787at2759"/>
<keyword evidence="3" id="KW-1185">Reference proteome</keyword>
<dbReference type="EMBL" id="EQ962653">
    <property type="protein sequence ID" value="EED21210.1"/>
    <property type="molecule type" value="Genomic_DNA"/>
</dbReference>
<name>B8M0B3_TALSN</name>
<dbReference type="VEuPathDB" id="FungiDB:TSTA_084410"/>
<gene>
    <name evidence="2" type="ORF">TSTA_084410</name>
</gene>
<dbReference type="Proteomes" id="UP000001745">
    <property type="component" value="Unassembled WGS sequence"/>
</dbReference>
<evidence type="ECO:0000313" key="3">
    <source>
        <dbReference type="Proteomes" id="UP000001745"/>
    </source>
</evidence>
<dbReference type="GeneID" id="8101534"/>
<accession>B8M0B3</accession>
<evidence type="ECO:0000256" key="1">
    <source>
        <dbReference type="SAM" id="MobiDB-lite"/>
    </source>
</evidence>
<evidence type="ECO:0000313" key="2">
    <source>
        <dbReference type="EMBL" id="EED21210.1"/>
    </source>
</evidence>